<organism evidence="6 7">
    <name type="scientific">Penicillium diatomitis</name>
    <dbReference type="NCBI Taxonomy" id="2819901"/>
    <lineage>
        <taxon>Eukaryota</taxon>
        <taxon>Fungi</taxon>
        <taxon>Dikarya</taxon>
        <taxon>Ascomycota</taxon>
        <taxon>Pezizomycotina</taxon>
        <taxon>Eurotiomycetes</taxon>
        <taxon>Eurotiomycetidae</taxon>
        <taxon>Eurotiales</taxon>
        <taxon>Aspergillaceae</taxon>
        <taxon>Penicillium</taxon>
    </lineage>
</organism>
<gene>
    <name evidence="6" type="ORF">N7539_000416</name>
</gene>
<evidence type="ECO:0000313" key="7">
    <source>
        <dbReference type="Proteomes" id="UP001148312"/>
    </source>
</evidence>
<evidence type="ECO:0000313" key="6">
    <source>
        <dbReference type="EMBL" id="KAJ5495300.1"/>
    </source>
</evidence>
<dbReference type="EMBL" id="JAPWDQ010000001">
    <property type="protein sequence ID" value="KAJ5495300.1"/>
    <property type="molecule type" value="Genomic_DNA"/>
</dbReference>
<name>A0A9W9XMI9_9EURO</name>
<protein>
    <submittedName>
        <fullName evidence="6">Periodic tryptophan protein 2</fullName>
    </submittedName>
</protein>
<proteinExistence type="inferred from homology"/>
<dbReference type="GO" id="GO:0043386">
    <property type="term" value="P:mycotoxin biosynthetic process"/>
    <property type="evidence" value="ECO:0007669"/>
    <property type="project" value="UniProtKB-ARBA"/>
</dbReference>
<evidence type="ECO:0000256" key="4">
    <source>
        <dbReference type="ARBA" id="ARBA00023002"/>
    </source>
</evidence>
<keyword evidence="3" id="KW-0479">Metal-binding</keyword>
<dbReference type="Pfam" id="PF00067">
    <property type="entry name" value="p450"/>
    <property type="match status" value="1"/>
</dbReference>
<evidence type="ECO:0000256" key="1">
    <source>
        <dbReference type="ARBA" id="ARBA00001971"/>
    </source>
</evidence>
<comment type="caution">
    <text evidence="6">The sequence shown here is derived from an EMBL/GenBank/DDBJ whole genome shotgun (WGS) entry which is preliminary data.</text>
</comment>
<dbReference type="InterPro" id="IPR001128">
    <property type="entry name" value="Cyt_P450"/>
</dbReference>
<keyword evidence="7" id="KW-1185">Reference proteome</keyword>
<dbReference type="SUPFAM" id="SSF48264">
    <property type="entry name" value="Cytochrome P450"/>
    <property type="match status" value="1"/>
</dbReference>
<dbReference type="Gene3D" id="1.10.630.10">
    <property type="entry name" value="Cytochrome P450"/>
    <property type="match status" value="2"/>
</dbReference>
<comment type="similarity">
    <text evidence="2">Belongs to the cytochrome P450 family.</text>
</comment>
<comment type="cofactor">
    <cofactor evidence="1">
        <name>heme</name>
        <dbReference type="ChEBI" id="CHEBI:30413"/>
    </cofactor>
</comment>
<dbReference type="RefSeq" id="XP_056794313.1">
    <property type="nucleotide sequence ID" value="XM_056930020.1"/>
</dbReference>
<sequence>MRYSEELKHLPPAILNSLDAQYEVLPSPWGEFMNALGDFTNILINSYLPSNTVRKRLTPSIGRITPWIIDELADAFRTVLPECEDRWTSIKAHQMFVHLIARSTSRILTNSLRRNEQWLEVASNYSVNVGITILLLRPFPHFLRPFVAPFLPSVRQMKKHLRTAKSLFIPIIQERRAAEAAGDPQYEKPDDFLQWMMDMAEDEQDLDPEIMAHHNLILTSLAVVHTSSVALCHVLYDLIQHPEYIEPLREEMARTLSKGWEHANKASFDAQKRLDSFLRESQRWGPPVNTVFIFQKDPKDRDVLKVSSLRSSNQIGNEAKTPSGVDSNATPVTSFISISPSNMHFGFGRQACPGRFFAANTIKAIVSRLIMEYDFKFEKNQVGWRPANIGIGEHVFPNTQTVVLLRRRQKGI</sequence>
<dbReference type="GeneID" id="81620269"/>
<dbReference type="PANTHER" id="PTHR46206">
    <property type="entry name" value="CYTOCHROME P450"/>
    <property type="match status" value="1"/>
</dbReference>
<evidence type="ECO:0000256" key="5">
    <source>
        <dbReference type="ARBA" id="ARBA00023004"/>
    </source>
</evidence>
<accession>A0A9W9XMI9</accession>
<dbReference type="PANTHER" id="PTHR46206:SF7">
    <property type="entry name" value="P450, PUTATIVE (EUROFUNG)-RELATED"/>
    <property type="match status" value="1"/>
</dbReference>
<reference evidence="6" key="1">
    <citation type="submission" date="2022-12" db="EMBL/GenBank/DDBJ databases">
        <authorList>
            <person name="Petersen C."/>
        </authorList>
    </citation>
    <scope>NUCLEOTIDE SEQUENCE</scope>
    <source>
        <strain evidence="6">IBT 30728</strain>
    </source>
</reference>
<reference evidence="6" key="2">
    <citation type="journal article" date="2023" name="IMA Fungus">
        <title>Comparative genomic study of the Penicillium genus elucidates a diverse pangenome and 15 lateral gene transfer events.</title>
        <authorList>
            <person name="Petersen C."/>
            <person name="Sorensen T."/>
            <person name="Nielsen M.R."/>
            <person name="Sondergaard T.E."/>
            <person name="Sorensen J.L."/>
            <person name="Fitzpatrick D.A."/>
            <person name="Frisvad J.C."/>
            <person name="Nielsen K.L."/>
        </authorList>
    </citation>
    <scope>NUCLEOTIDE SEQUENCE</scope>
    <source>
        <strain evidence="6">IBT 30728</strain>
    </source>
</reference>
<dbReference type="AlphaFoldDB" id="A0A9W9XMI9"/>
<dbReference type="GO" id="GO:0020037">
    <property type="term" value="F:heme binding"/>
    <property type="evidence" value="ECO:0007669"/>
    <property type="project" value="InterPro"/>
</dbReference>
<evidence type="ECO:0000256" key="3">
    <source>
        <dbReference type="ARBA" id="ARBA00022723"/>
    </source>
</evidence>
<dbReference type="GO" id="GO:0016705">
    <property type="term" value="F:oxidoreductase activity, acting on paired donors, with incorporation or reduction of molecular oxygen"/>
    <property type="evidence" value="ECO:0007669"/>
    <property type="project" value="InterPro"/>
</dbReference>
<dbReference type="InterPro" id="IPR036396">
    <property type="entry name" value="Cyt_P450_sf"/>
</dbReference>
<keyword evidence="5" id="KW-0408">Iron</keyword>
<dbReference type="GO" id="GO:0004497">
    <property type="term" value="F:monooxygenase activity"/>
    <property type="evidence" value="ECO:0007669"/>
    <property type="project" value="InterPro"/>
</dbReference>
<keyword evidence="4" id="KW-0560">Oxidoreductase</keyword>
<dbReference type="GO" id="GO:0005506">
    <property type="term" value="F:iron ion binding"/>
    <property type="evidence" value="ECO:0007669"/>
    <property type="project" value="InterPro"/>
</dbReference>
<dbReference type="CDD" id="cd11041">
    <property type="entry name" value="CYP503A1-like"/>
    <property type="match status" value="1"/>
</dbReference>
<evidence type="ECO:0000256" key="2">
    <source>
        <dbReference type="ARBA" id="ARBA00010617"/>
    </source>
</evidence>
<dbReference type="Proteomes" id="UP001148312">
    <property type="component" value="Unassembled WGS sequence"/>
</dbReference>